<keyword evidence="5" id="KW-0862">Zinc</keyword>
<feature type="region of interest" description="Disordered" evidence="10">
    <location>
        <begin position="795"/>
        <end position="869"/>
    </location>
</feature>
<keyword evidence="13" id="KW-1185">Reference proteome</keyword>
<feature type="compositionally biased region" description="Polar residues" evidence="10">
    <location>
        <begin position="1"/>
        <end position="13"/>
    </location>
</feature>
<dbReference type="PROSITE" id="PS50016">
    <property type="entry name" value="ZF_PHD_2"/>
    <property type="match status" value="1"/>
</dbReference>
<feature type="region of interest" description="Disordered" evidence="10">
    <location>
        <begin position="180"/>
        <end position="206"/>
    </location>
</feature>
<dbReference type="SMART" id="SM00249">
    <property type="entry name" value="PHD"/>
    <property type="match status" value="2"/>
</dbReference>
<dbReference type="InterPro" id="IPR019787">
    <property type="entry name" value="Znf_PHD-finger"/>
</dbReference>
<evidence type="ECO:0000256" key="10">
    <source>
        <dbReference type="SAM" id="MobiDB-lite"/>
    </source>
</evidence>
<reference evidence="12 13" key="1">
    <citation type="submission" date="2015-04" db="EMBL/GenBank/DDBJ databases">
        <authorList>
            <person name="Syromyatnikov M.Y."/>
            <person name="Popov V.N."/>
        </authorList>
    </citation>
    <scope>NUCLEOTIDE SEQUENCE [LARGE SCALE GENOMIC DNA]</scope>
</reference>
<evidence type="ECO:0000313" key="12">
    <source>
        <dbReference type="EMBL" id="CRK99281.1"/>
    </source>
</evidence>
<feature type="region of interest" description="Disordered" evidence="10">
    <location>
        <begin position="901"/>
        <end position="926"/>
    </location>
</feature>
<feature type="compositionally biased region" description="Low complexity" evidence="10">
    <location>
        <begin position="250"/>
        <end position="280"/>
    </location>
</feature>
<keyword evidence="2" id="KW-0479">Metal-binding</keyword>
<evidence type="ECO:0000256" key="1">
    <source>
        <dbReference type="ARBA" id="ARBA00004123"/>
    </source>
</evidence>
<feature type="compositionally biased region" description="Basic residues" evidence="10">
    <location>
        <begin position="820"/>
        <end position="837"/>
    </location>
</feature>
<evidence type="ECO:0000256" key="4">
    <source>
        <dbReference type="ARBA" id="ARBA00022771"/>
    </source>
</evidence>
<comment type="subcellular location">
    <subcellularLocation>
        <location evidence="1">Nucleus</location>
    </subcellularLocation>
</comment>
<evidence type="ECO:0000256" key="6">
    <source>
        <dbReference type="ARBA" id="ARBA00023015"/>
    </source>
</evidence>
<dbReference type="EMBL" id="CVRI01000050">
    <property type="protein sequence ID" value="CRK99281.1"/>
    <property type="molecule type" value="Genomic_DNA"/>
</dbReference>
<gene>
    <name evidence="12" type="ORF">CLUMA_CG012682</name>
</gene>
<keyword evidence="4 9" id="KW-0863">Zinc-finger</keyword>
<dbReference type="InterPro" id="IPR013083">
    <property type="entry name" value="Znf_RING/FYVE/PHD"/>
</dbReference>
<feature type="region of interest" description="Disordered" evidence="10">
    <location>
        <begin position="615"/>
        <end position="693"/>
    </location>
</feature>
<feature type="compositionally biased region" description="Basic residues" evidence="10">
    <location>
        <begin position="767"/>
        <end position="780"/>
    </location>
</feature>
<accession>A0A1J1ILE5</accession>
<feature type="compositionally biased region" description="Polar residues" evidence="10">
    <location>
        <begin position="731"/>
        <end position="755"/>
    </location>
</feature>
<feature type="compositionally biased region" description="Acidic residues" evidence="10">
    <location>
        <begin position="1162"/>
        <end position="1177"/>
    </location>
</feature>
<evidence type="ECO:0000313" key="13">
    <source>
        <dbReference type="Proteomes" id="UP000183832"/>
    </source>
</evidence>
<feature type="compositionally biased region" description="Low complexity" evidence="10">
    <location>
        <begin position="112"/>
        <end position="134"/>
    </location>
</feature>
<dbReference type="SUPFAM" id="SSF57903">
    <property type="entry name" value="FYVE/PHD zinc finger"/>
    <property type="match status" value="1"/>
</dbReference>
<protein>
    <submittedName>
        <fullName evidence="12">CLUMA_CG012682, isoform A</fullName>
    </submittedName>
</protein>
<dbReference type="GO" id="GO:0008270">
    <property type="term" value="F:zinc ion binding"/>
    <property type="evidence" value="ECO:0007669"/>
    <property type="project" value="UniProtKB-KW"/>
</dbReference>
<keyword evidence="8" id="KW-0539">Nucleus</keyword>
<feature type="compositionally biased region" description="Low complexity" evidence="10">
    <location>
        <begin position="1182"/>
        <end position="1195"/>
    </location>
</feature>
<dbReference type="PANTHER" id="PTHR45888:SF5">
    <property type="entry name" value="D4, ISOFORM A"/>
    <property type="match status" value="1"/>
</dbReference>
<feature type="compositionally biased region" description="Basic and acidic residues" evidence="10">
    <location>
        <begin position="669"/>
        <end position="679"/>
    </location>
</feature>
<evidence type="ECO:0000256" key="3">
    <source>
        <dbReference type="ARBA" id="ARBA00022737"/>
    </source>
</evidence>
<keyword evidence="6" id="KW-0805">Transcription regulation</keyword>
<feature type="compositionally biased region" description="Pro residues" evidence="10">
    <location>
        <begin position="523"/>
        <end position="533"/>
    </location>
</feature>
<dbReference type="CDD" id="cd21085">
    <property type="entry name" value="WH_NTD_PHF10"/>
    <property type="match status" value="1"/>
</dbReference>
<keyword evidence="3" id="KW-0677">Repeat</keyword>
<feature type="region of interest" description="Disordered" evidence="10">
    <location>
        <begin position="112"/>
        <end position="136"/>
    </location>
</feature>
<feature type="region of interest" description="Disordered" evidence="10">
    <location>
        <begin position="502"/>
        <end position="536"/>
    </location>
</feature>
<dbReference type="Gene3D" id="3.30.40.10">
    <property type="entry name" value="Zinc/RING finger domain, C3HC4 (zinc finger)"/>
    <property type="match status" value="1"/>
</dbReference>
<feature type="region of interest" description="Disordered" evidence="10">
    <location>
        <begin position="731"/>
        <end position="781"/>
    </location>
</feature>
<dbReference type="Proteomes" id="UP000183832">
    <property type="component" value="Unassembled WGS sequence"/>
</dbReference>
<feature type="compositionally biased region" description="Basic and acidic residues" evidence="10">
    <location>
        <begin position="756"/>
        <end position="766"/>
    </location>
</feature>
<feature type="region of interest" description="Disordered" evidence="10">
    <location>
        <begin position="241"/>
        <end position="291"/>
    </location>
</feature>
<feature type="compositionally biased region" description="Basic and acidic residues" evidence="10">
    <location>
        <begin position="197"/>
        <end position="206"/>
    </location>
</feature>
<feature type="compositionally biased region" description="Low complexity" evidence="10">
    <location>
        <begin position="901"/>
        <end position="911"/>
    </location>
</feature>
<dbReference type="GO" id="GO:0007399">
    <property type="term" value="P:nervous system development"/>
    <property type="evidence" value="ECO:0007669"/>
    <property type="project" value="TreeGrafter"/>
</dbReference>
<dbReference type="Pfam" id="PF00628">
    <property type="entry name" value="PHD"/>
    <property type="match status" value="1"/>
</dbReference>
<evidence type="ECO:0000256" key="5">
    <source>
        <dbReference type="ARBA" id="ARBA00022833"/>
    </source>
</evidence>
<dbReference type="STRING" id="568069.A0A1J1ILE5"/>
<evidence type="ECO:0000256" key="7">
    <source>
        <dbReference type="ARBA" id="ARBA00023163"/>
    </source>
</evidence>
<dbReference type="PANTHER" id="PTHR45888">
    <property type="entry name" value="HL01030P-RELATED"/>
    <property type="match status" value="1"/>
</dbReference>
<organism evidence="12 13">
    <name type="scientific">Clunio marinus</name>
    <dbReference type="NCBI Taxonomy" id="568069"/>
    <lineage>
        <taxon>Eukaryota</taxon>
        <taxon>Metazoa</taxon>
        <taxon>Ecdysozoa</taxon>
        <taxon>Arthropoda</taxon>
        <taxon>Hexapoda</taxon>
        <taxon>Insecta</taxon>
        <taxon>Pterygota</taxon>
        <taxon>Neoptera</taxon>
        <taxon>Endopterygota</taxon>
        <taxon>Diptera</taxon>
        <taxon>Nematocera</taxon>
        <taxon>Chironomoidea</taxon>
        <taxon>Chironomidae</taxon>
        <taxon>Clunio</taxon>
    </lineage>
</organism>
<feature type="region of interest" description="Disordered" evidence="10">
    <location>
        <begin position="81"/>
        <end position="100"/>
    </location>
</feature>
<keyword evidence="7" id="KW-0804">Transcription</keyword>
<dbReference type="InterPro" id="IPR001965">
    <property type="entry name" value="Znf_PHD"/>
</dbReference>
<feature type="compositionally biased region" description="Basic and acidic residues" evidence="10">
    <location>
        <begin position="502"/>
        <end position="511"/>
    </location>
</feature>
<name>A0A1J1ILE5_9DIPT</name>
<evidence type="ECO:0000256" key="9">
    <source>
        <dbReference type="PROSITE-ProRule" id="PRU00146"/>
    </source>
</evidence>
<dbReference type="InterPro" id="IPR011011">
    <property type="entry name" value="Znf_FYVE_PHD"/>
</dbReference>
<feature type="region of interest" description="Disordered" evidence="10">
    <location>
        <begin position="1"/>
        <end position="27"/>
    </location>
</feature>
<dbReference type="CDD" id="cd15529">
    <property type="entry name" value="PHD2_PHF10"/>
    <property type="match status" value="1"/>
</dbReference>
<feature type="region of interest" description="Disordered" evidence="10">
    <location>
        <begin position="326"/>
        <end position="348"/>
    </location>
</feature>
<feature type="region of interest" description="Disordered" evidence="10">
    <location>
        <begin position="1159"/>
        <end position="1195"/>
    </location>
</feature>
<evidence type="ECO:0000256" key="8">
    <source>
        <dbReference type="ARBA" id="ARBA00023242"/>
    </source>
</evidence>
<feature type="domain" description="PHD-type" evidence="11">
    <location>
        <begin position="1255"/>
        <end position="1305"/>
    </location>
</feature>
<feature type="compositionally biased region" description="Polar residues" evidence="10">
    <location>
        <begin position="627"/>
        <end position="636"/>
    </location>
</feature>
<evidence type="ECO:0000256" key="2">
    <source>
        <dbReference type="ARBA" id="ARBA00022723"/>
    </source>
</evidence>
<dbReference type="OrthoDB" id="1903104at2759"/>
<dbReference type="GO" id="GO:0071565">
    <property type="term" value="C:nBAF complex"/>
    <property type="evidence" value="ECO:0007669"/>
    <property type="project" value="TreeGrafter"/>
</dbReference>
<evidence type="ECO:0000259" key="11">
    <source>
        <dbReference type="PROSITE" id="PS50016"/>
    </source>
</evidence>
<proteinExistence type="predicted"/>
<feature type="compositionally biased region" description="Low complexity" evidence="10">
    <location>
        <begin position="183"/>
        <end position="196"/>
    </location>
</feature>
<sequence>MNEIDNSNGNVTTDNREQEIPLNENKSPLLSSLLSSARQESFSNGQQSKISFKRNDFCLMDPATIEPSLQHDENIAFMTKKTTVQQQKSEPPSNESGQTTTAVHRNFNNLNDLLQRNNNNNKSSSTGETTTSKSILENCLLKPSSLKNQRLESQKLFPKMEESEYQQHHHHHLSHSHNIVNVSPSTSASKISQQSSEDSRKVEPLKISLNRDHVRAVIKFPQTQTYDSLSKTSLRQLHVSDENEKNINQSSTSPTHSPSSSLSSESSFDNCNNDSTSTNNSKRHSSSSSMQVIPKVHIRSFLDGTLNHEQSELHIVPKLTITGLNSPQSNINNEQQQISHNNQQQSSNNDHCTMMNSTIEASPVIPKITIKKDNHTSDYHLNTDTTNIIPKRLTNKANSQTKESGGKFTIKAFSEPHVPKLTIKTTNNSDTSDMISVIEHQQHSISKKTQQMSPTKLTIKPILCGSGEQKYSTPKITLKAVNNSETTYEKIVPKIVVKLPKDSSSENKTEGGNDFVCNVVSSPPSPSSAPPSQIPTLNIKPILPPPSKDEKDVIVDVQSPSEENNFSVVNKVVESSSSSEPLEINTTSSVMINTDSGQDSPRIILKINKANSDNSLTSEIVPHPSTDIVQRSQVANNKRKKNSSNPEMFMFRNLRQSRRSNESSSKSVEQQEKRQKNADKSQPVKAIDPLSLSNDAITNSKSVDELVTPKRGRGRPKKVIVENVTINSTINPIESSETPSLEKLSQGSLAESSVDGNKDEKDLEKKKSGRRGRKRGVRGKRIVEIIKNGKPIQITLEGHDDDDSPSFSLYNRSLKDKVGSNRKHRGGGKSSRAKGKLSHFLTPERSKNGPFMTPNNEQNNRRKLFNTPSNIDEDTRMSIGGGDSSQQASLFKSAELQSCEESQSSMISSASNTVEGSSKKRSKKMEVCEPEGRTEFTIDLLAEYDWPQTEQVRSRETFMIQEQIAEYLGVKSFKRKYPDLMRRPVDMEERNYLFENGFASEKMCDLGLTAVFANEILDIMCNDYPDKYEEYKRYQREKAFKFARIRLETAAVDRSQMKKDKAISSASEWNTKFNKDRRSNRRCCMDLQNFLIQKPTPIRHYKTKPSVKNQSHYPIAMVPGQFSEYYEKYTSLQLSCYPLNTTLIDQNKLESYLAIHSTSFEPSEESDSSDSDDEAEGDNQNSSSTDSDTSSSTCTTDDEFEDPICCMCLTTQFVNCFQQPEKFIKCSTCKNQAHPSCIQMSSRMYFRSLAYKWQCSNCKTCSKCQKRKDNKMLYCIQCDRGFHIYCLGLRNIPEGQYHCDKCNICSECGAKSPEGHFNSTLTQQQRQELAMIAQWNYDVVINPLTNISEHLSSFCLPCFRKCRTTN</sequence>